<feature type="region of interest" description="Disordered" evidence="1">
    <location>
        <begin position="1"/>
        <end position="28"/>
    </location>
</feature>
<evidence type="ECO:0000256" key="1">
    <source>
        <dbReference type="SAM" id="MobiDB-lite"/>
    </source>
</evidence>
<name>V4BVC3_LOTGI</name>
<dbReference type="GeneID" id="20238845"/>
<accession>V4BVC3</accession>
<gene>
    <name evidence="2" type="ORF">LOTGIDRAFT_161992</name>
</gene>
<keyword evidence="3" id="KW-1185">Reference proteome</keyword>
<dbReference type="KEGG" id="lgi:LOTGIDRAFT_161992"/>
<reference evidence="2 3" key="1">
    <citation type="journal article" date="2013" name="Nature">
        <title>Insights into bilaterian evolution from three spiralian genomes.</title>
        <authorList>
            <person name="Simakov O."/>
            <person name="Marletaz F."/>
            <person name="Cho S.J."/>
            <person name="Edsinger-Gonzales E."/>
            <person name="Havlak P."/>
            <person name="Hellsten U."/>
            <person name="Kuo D.H."/>
            <person name="Larsson T."/>
            <person name="Lv J."/>
            <person name="Arendt D."/>
            <person name="Savage R."/>
            <person name="Osoegawa K."/>
            <person name="de Jong P."/>
            <person name="Grimwood J."/>
            <person name="Chapman J.A."/>
            <person name="Shapiro H."/>
            <person name="Aerts A."/>
            <person name="Otillar R.P."/>
            <person name="Terry A.Y."/>
            <person name="Boore J.L."/>
            <person name="Grigoriev I.V."/>
            <person name="Lindberg D.R."/>
            <person name="Seaver E.C."/>
            <person name="Weisblat D.A."/>
            <person name="Putnam N.H."/>
            <person name="Rokhsar D.S."/>
        </authorList>
    </citation>
    <scope>NUCLEOTIDE SEQUENCE [LARGE SCALE GENOMIC DNA]</scope>
</reference>
<proteinExistence type="predicted"/>
<dbReference type="RefSeq" id="XP_009056175.1">
    <property type="nucleotide sequence ID" value="XM_009057927.1"/>
</dbReference>
<dbReference type="EMBL" id="KB201977">
    <property type="protein sequence ID" value="ESO92964.1"/>
    <property type="molecule type" value="Genomic_DNA"/>
</dbReference>
<dbReference type="AlphaFoldDB" id="V4BVC3"/>
<evidence type="ECO:0000313" key="3">
    <source>
        <dbReference type="Proteomes" id="UP000030746"/>
    </source>
</evidence>
<evidence type="ECO:0000313" key="2">
    <source>
        <dbReference type="EMBL" id="ESO92964.1"/>
    </source>
</evidence>
<dbReference type="OrthoDB" id="6077750at2759"/>
<dbReference type="HOGENOM" id="CLU_913026_0_0_1"/>
<sequence>MLYHPLTRTDSGSENESGDTIDVYSQKDSDHDAPLARLVDRYKHALAYSSSDEEGILLYELAQRLRHRGDQTNDEIMDDAENVGSTSEESVISVMLIAAIFVCLLTIDVTDSNVVNKNVLFRPVKKISPSNSRWRLTIVHDVKPHVNFVDTLSIDIARTLLTVDEIIQNYMAHEYVLTLDKMKIEIVTLRDEIEGLLDDIGDYRSLSKNSNWKKRALIPFVGKALTWLFGTVSNSDLELIRGNINILATNQQAIKHVVSESLSVINISRLHVAANRQQINTLSSILRKLDLKLQGVVRQFRNIRG</sequence>
<protein>
    <submittedName>
        <fullName evidence="2">Uncharacterized protein</fullName>
    </submittedName>
</protein>
<dbReference type="Proteomes" id="UP000030746">
    <property type="component" value="Unassembled WGS sequence"/>
</dbReference>
<organism evidence="2 3">
    <name type="scientific">Lottia gigantea</name>
    <name type="common">Giant owl limpet</name>
    <dbReference type="NCBI Taxonomy" id="225164"/>
    <lineage>
        <taxon>Eukaryota</taxon>
        <taxon>Metazoa</taxon>
        <taxon>Spiralia</taxon>
        <taxon>Lophotrochozoa</taxon>
        <taxon>Mollusca</taxon>
        <taxon>Gastropoda</taxon>
        <taxon>Patellogastropoda</taxon>
        <taxon>Lottioidea</taxon>
        <taxon>Lottiidae</taxon>
        <taxon>Lottia</taxon>
    </lineage>
</organism>
<dbReference type="CTD" id="20238845"/>